<organism evidence="1 2">
    <name type="scientific">Acaulospora colombiana</name>
    <dbReference type="NCBI Taxonomy" id="27376"/>
    <lineage>
        <taxon>Eukaryota</taxon>
        <taxon>Fungi</taxon>
        <taxon>Fungi incertae sedis</taxon>
        <taxon>Mucoromycota</taxon>
        <taxon>Glomeromycotina</taxon>
        <taxon>Glomeromycetes</taxon>
        <taxon>Diversisporales</taxon>
        <taxon>Acaulosporaceae</taxon>
        <taxon>Acaulospora</taxon>
    </lineage>
</organism>
<feature type="non-terminal residue" evidence="1">
    <location>
        <position position="48"/>
    </location>
</feature>
<proteinExistence type="predicted"/>
<name>A0ACA9R987_9GLOM</name>
<feature type="non-terminal residue" evidence="1">
    <location>
        <position position="1"/>
    </location>
</feature>
<dbReference type="EMBL" id="CAJVPT010073416">
    <property type="protein sequence ID" value="CAG8782926.1"/>
    <property type="molecule type" value="Genomic_DNA"/>
</dbReference>
<sequence length="48" mass="5760">NQGELWRVCLAGKDKCLAEKIYRLEVPWKYEDDWTKLADICKMMLLIE</sequence>
<comment type="caution">
    <text evidence="1">The sequence shown here is derived from an EMBL/GenBank/DDBJ whole genome shotgun (WGS) entry which is preliminary data.</text>
</comment>
<gene>
    <name evidence="1" type="ORF">ACOLOM_LOCUS14401</name>
</gene>
<accession>A0ACA9R987</accession>
<reference evidence="1" key="1">
    <citation type="submission" date="2021-06" db="EMBL/GenBank/DDBJ databases">
        <authorList>
            <person name="Kallberg Y."/>
            <person name="Tangrot J."/>
            <person name="Rosling A."/>
        </authorList>
    </citation>
    <scope>NUCLEOTIDE SEQUENCE</scope>
    <source>
        <strain evidence="1">CL356</strain>
    </source>
</reference>
<evidence type="ECO:0000313" key="2">
    <source>
        <dbReference type="Proteomes" id="UP000789525"/>
    </source>
</evidence>
<dbReference type="Proteomes" id="UP000789525">
    <property type="component" value="Unassembled WGS sequence"/>
</dbReference>
<keyword evidence="2" id="KW-1185">Reference proteome</keyword>
<evidence type="ECO:0000313" key="1">
    <source>
        <dbReference type="EMBL" id="CAG8782926.1"/>
    </source>
</evidence>
<protein>
    <submittedName>
        <fullName evidence="1">7749_t:CDS:1</fullName>
    </submittedName>
</protein>